<dbReference type="Pfam" id="PF10882">
    <property type="entry name" value="bPH_5"/>
    <property type="match status" value="1"/>
</dbReference>
<dbReference type="Proteomes" id="UP001529275">
    <property type="component" value="Unassembled WGS sequence"/>
</dbReference>
<dbReference type="InterPro" id="IPR027783">
    <property type="entry name" value="Bacterial_PH-related"/>
</dbReference>
<gene>
    <name evidence="3" type="ORF">QUV98_06075</name>
</gene>
<keyword evidence="1" id="KW-0812">Transmembrane</keyword>
<evidence type="ECO:0000256" key="1">
    <source>
        <dbReference type="SAM" id="Phobius"/>
    </source>
</evidence>
<keyword evidence="1" id="KW-0472">Membrane</keyword>
<dbReference type="EMBL" id="JAUDCK010000017">
    <property type="protein sequence ID" value="MDM8195884.1"/>
    <property type="molecule type" value="Genomic_DNA"/>
</dbReference>
<feature type="transmembrane region" description="Helical" evidence="1">
    <location>
        <begin position="71"/>
        <end position="92"/>
    </location>
</feature>
<evidence type="ECO:0000313" key="3">
    <source>
        <dbReference type="EMBL" id="MDM8195884.1"/>
    </source>
</evidence>
<feature type="transmembrane region" description="Helical" evidence="1">
    <location>
        <begin position="47"/>
        <end position="65"/>
    </location>
</feature>
<protein>
    <submittedName>
        <fullName evidence="3">DUF3784 domain-containing protein</fullName>
    </submittedName>
</protein>
<dbReference type="InterPro" id="IPR017259">
    <property type="entry name" value="UCP037672"/>
</dbReference>
<reference evidence="4" key="1">
    <citation type="submission" date="2023-06" db="EMBL/GenBank/DDBJ databases">
        <title>Identification and characterization of horizontal gene transfer across gut microbiota members of farm animals based on homology search.</title>
        <authorList>
            <person name="Zeman M."/>
            <person name="Kubasova T."/>
            <person name="Jahodarova E."/>
            <person name="Nykrynova M."/>
            <person name="Rychlik I."/>
        </authorList>
    </citation>
    <scope>NUCLEOTIDE SEQUENCE [LARGE SCALE GENOMIC DNA]</scope>
    <source>
        <strain evidence="4">ET341</strain>
    </source>
</reference>
<evidence type="ECO:0000313" key="4">
    <source>
        <dbReference type="Proteomes" id="UP001529275"/>
    </source>
</evidence>
<dbReference type="Pfam" id="PF12650">
    <property type="entry name" value="DUF3784"/>
    <property type="match status" value="1"/>
</dbReference>
<feature type="transmembrane region" description="Helical" evidence="1">
    <location>
        <begin position="6"/>
        <end position="26"/>
    </location>
</feature>
<keyword evidence="1" id="KW-1133">Transmembrane helix</keyword>
<comment type="caution">
    <text evidence="3">The sequence shown here is derived from an EMBL/GenBank/DDBJ whole genome shotgun (WGS) entry which is preliminary data.</text>
</comment>
<feature type="domain" description="Bacterial Pleckstrin homology" evidence="2">
    <location>
        <begin position="129"/>
        <end position="222"/>
    </location>
</feature>
<keyword evidence="4" id="KW-1185">Reference proteome</keyword>
<proteinExistence type="predicted"/>
<feature type="transmembrane region" description="Helical" evidence="1">
    <location>
        <begin position="104"/>
        <end position="125"/>
    </location>
</feature>
<dbReference type="RefSeq" id="WP_289527670.1">
    <property type="nucleotide sequence ID" value="NZ_JAUDCK010000017.1"/>
</dbReference>
<name>A0ABT7UIB3_9FIRM</name>
<reference evidence="3 4" key="2">
    <citation type="submission" date="2023-06" db="EMBL/GenBank/DDBJ databases">
        <authorList>
            <person name="Zeman M."/>
            <person name="Kubasova T."/>
            <person name="Jahodarova E."/>
            <person name="Nykrynova M."/>
            <person name="Rychlik I."/>
        </authorList>
    </citation>
    <scope>NUCLEOTIDE SEQUENCE [LARGE SCALE GENOMIC DNA]</scope>
    <source>
        <strain evidence="3 4">ET341</strain>
    </source>
</reference>
<accession>A0ABT7UIB3</accession>
<evidence type="ECO:0000259" key="2">
    <source>
        <dbReference type="Pfam" id="PF10882"/>
    </source>
</evidence>
<organism evidence="3 4">
    <name type="scientific">Massilimicrobiota timonensis</name>
    <dbReference type="NCBI Taxonomy" id="1776392"/>
    <lineage>
        <taxon>Bacteria</taxon>
        <taxon>Bacillati</taxon>
        <taxon>Bacillota</taxon>
        <taxon>Erysipelotrichia</taxon>
        <taxon>Erysipelotrichales</taxon>
        <taxon>Erysipelotrichaceae</taxon>
        <taxon>Massilimicrobiota</taxon>
    </lineage>
</organism>
<sequence length="229" mass="25724">MGLVISIIFLIISILLLMGKGSFLIAGYNTASEKEKAKYNEKKLCRIVGLGFLVMTCGLFSLFMLEDIGLYIMIGTFIVGMAIIFIGSEYASVERNQKKTKMSIGIGVLITVILGAFIMGVMFIGDIDIEYNDDYVQLSGTFVSSSKIDYDDILKVEYCDDFDIGRKKNGINNAVVEAGRYYNDEFGNYRLYAYTHSSHYVIIYTENEIFVVSGENEKQTQNIYNQLSS</sequence>